<evidence type="ECO:0000313" key="10">
    <source>
        <dbReference type="EMBL" id="PDQ21278.1"/>
    </source>
</evidence>
<comment type="similarity">
    <text evidence="2">Belongs to the binding-protein-dependent transport system permease family. CysTW subfamily.</text>
</comment>
<feature type="domain" description="ABC transmembrane type-1" evidence="9">
    <location>
        <begin position="57"/>
        <end position="247"/>
    </location>
</feature>
<feature type="transmembrane region" description="Helical" evidence="8">
    <location>
        <begin position="173"/>
        <end position="194"/>
    </location>
</feature>
<keyword evidence="5 8" id="KW-0812">Transmembrane</keyword>
<dbReference type="GO" id="GO:0005886">
    <property type="term" value="C:plasma membrane"/>
    <property type="evidence" value="ECO:0007669"/>
    <property type="project" value="UniProtKB-SubCell"/>
</dbReference>
<dbReference type="PROSITE" id="PS50928">
    <property type="entry name" value="ABC_TM1"/>
    <property type="match status" value="1"/>
</dbReference>
<feature type="transmembrane region" description="Helical" evidence="8">
    <location>
        <begin position="95"/>
        <end position="117"/>
    </location>
</feature>
<comment type="caution">
    <text evidence="10">The sequence shown here is derived from an EMBL/GenBank/DDBJ whole genome shotgun (WGS) entry which is preliminary data.</text>
</comment>
<evidence type="ECO:0000256" key="1">
    <source>
        <dbReference type="ARBA" id="ARBA00004651"/>
    </source>
</evidence>
<dbReference type="AlphaFoldDB" id="A0A2A6FIM3"/>
<dbReference type="RefSeq" id="WP_097573189.1">
    <property type="nucleotide sequence ID" value="NZ_NWQG01000049.1"/>
</dbReference>
<name>A0A2A6FIM3_9HYPH</name>
<evidence type="ECO:0000256" key="8">
    <source>
        <dbReference type="RuleBase" id="RU363032"/>
    </source>
</evidence>
<organism evidence="10 11">
    <name type="scientific">Mesorhizobium sanjuanii</name>
    <dbReference type="NCBI Taxonomy" id="2037900"/>
    <lineage>
        <taxon>Bacteria</taxon>
        <taxon>Pseudomonadati</taxon>
        <taxon>Pseudomonadota</taxon>
        <taxon>Alphaproteobacteria</taxon>
        <taxon>Hyphomicrobiales</taxon>
        <taxon>Phyllobacteriaceae</taxon>
        <taxon>Mesorhizobium</taxon>
    </lineage>
</organism>
<dbReference type="InterPro" id="IPR051789">
    <property type="entry name" value="Bact_Polyamine_Transport"/>
</dbReference>
<keyword evidence="7 8" id="KW-0472">Membrane</keyword>
<dbReference type="PANTHER" id="PTHR43848:SF2">
    <property type="entry name" value="PUTRESCINE TRANSPORT SYSTEM PERMEASE PROTEIN POTI"/>
    <property type="match status" value="1"/>
</dbReference>
<gene>
    <name evidence="10" type="ORF">CN311_09805</name>
</gene>
<feature type="transmembrane region" description="Helical" evidence="8">
    <location>
        <begin position="123"/>
        <end position="144"/>
    </location>
</feature>
<evidence type="ECO:0000256" key="6">
    <source>
        <dbReference type="ARBA" id="ARBA00022989"/>
    </source>
</evidence>
<evidence type="ECO:0000256" key="2">
    <source>
        <dbReference type="ARBA" id="ARBA00007069"/>
    </source>
</evidence>
<dbReference type="InterPro" id="IPR000515">
    <property type="entry name" value="MetI-like"/>
</dbReference>
<accession>A0A2A6FIM3</accession>
<protein>
    <submittedName>
        <fullName evidence="10">Polyamine ABC transporter permease</fullName>
    </submittedName>
</protein>
<keyword evidence="6 8" id="KW-1133">Transmembrane helix</keyword>
<comment type="subcellular location">
    <subcellularLocation>
        <location evidence="1 8">Cell membrane</location>
        <topology evidence="1 8">Multi-pass membrane protein</topology>
    </subcellularLocation>
</comment>
<keyword evidence="4" id="KW-1003">Cell membrane</keyword>
<dbReference type="PANTHER" id="PTHR43848">
    <property type="entry name" value="PUTRESCINE TRANSPORT SYSTEM PERMEASE PROTEIN POTI"/>
    <property type="match status" value="1"/>
</dbReference>
<evidence type="ECO:0000256" key="4">
    <source>
        <dbReference type="ARBA" id="ARBA00022475"/>
    </source>
</evidence>
<evidence type="ECO:0000256" key="5">
    <source>
        <dbReference type="ARBA" id="ARBA00022692"/>
    </source>
</evidence>
<keyword evidence="11" id="KW-1185">Reference proteome</keyword>
<evidence type="ECO:0000313" key="11">
    <source>
        <dbReference type="Proteomes" id="UP000219182"/>
    </source>
</evidence>
<dbReference type="Gene3D" id="1.10.3720.10">
    <property type="entry name" value="MetI-like"/>
    <property type="match status" value="1"/>
</dbReference>
<dbReference type="InterPro" id="IPR035906">
    <property type="entry name" value="MetI-like_sf"/>
</dbReference>
<evidence type="ECO:0000256" key="7">
    <source>
        <dbReference type="ARBA" id="ARBA00023136"/>
    </source>
</evidence>
<dbReference type="GO" id="GO:0055085">
    <property type="term" value="P:transmembrane transport"/>
    <property type="evidence" value="ECO:0007669"/>
    <property type="project" value="InterPro"/>
</dbReference>
<keyword evidence="3 8" id="KW-0813">Transport</keyword>
<feature type="transmembrane region" description="Helical" evidence="8">
    <location>
        <begin position="225"/>
        <end position="247"/>
    </location>
</feature>
<proteinExistence type="inferred from homology"/>
<dbReference type="Pfam" id="PF00528">
    <property type="entry name" value="BPD_transp_1"/>
    <property type="match status" value="1"/>
</dbReference>
<evidence type="ECO:0000259" key="9">
    <source>
        <dbReference type="PROSITE" id="PS50928"/>
    </source>
</evidence>
<feature type="transmembrane region" description="Helical" evidence="8">
    <location>
        <begin position="57"/>
        <end position="83"/>
    </location>
</feature>
<dbReference type="EMBL" id="NWQG01000049">
    <property type="protein sequence ID" value="PDQ21278.1"/>
    <property type="molecule type" value="Genomic_DNA"/>
</dbReference>
<dbReference type="CDD" id="cd06261">
    <property type="entry name" value="TM_PBP2"/>
    <property type="match status" value="1"/>
</dbReference>
<dbReference type="SUPFAM" id="SSF161098">
    <property type="entry name" value="MetI-like"/>
    <property type="match status" value="1"/>
</dbReference>
<evidence type="ECO:0000256" key="3">
    <source>
        <dbReference type="ARBA" id="ARBA00022448"/>
    </source>
</evidence>
<dbReference type="Proteomes" id="UP000219182">
    <property type="component" value="Unassembled WGS sequence"/>
</dbReference>
<reference evidence="10 11" key="1">
    <citation type="submission" date="2017-09" db="EMBL/GenBank/DDBJ databases">
        <title>Mesorhizobum sanjuanii sp. nov. isolated from nodules of Lotus tenuis in saline-alkaline lowlands of Flooding Pampa.</title>
        <authorList>
            <person name="Sannazzaro A.I."/>
            <person name="Torres Tejerizo G.A."/>
            <person name="Fontana F."/>
            <person name="Cumpa Velazquez L.M."/>
            <person name="Hansen L."/>
            <person name="Pistorio M."/>
            <person name="Estrella M.J."/>
        </authorList>
    </citation>
    <scope>NUCLEOTIDE SEQUENCE [LARGE SCALE GENOMIC DNA]</scope>
    <source>
        <strain evidence="10 11">BSA136</strain>
    </source>
</reference>
<sequence length="262" mass="28109">MLLKLVVWSILAFLLMPLVIIVLFSFHASPSLSFPFAGFSLRWYAEVLGNAQLGSALVKSLTVAGFTALITLVLGAAASLAWLRLGHRGRALLEVLCLTPIALPGLFVGVSLLVLFAQARVQLSTVTIVISHVVLALPILIVAMRARLALFDPSLEEASRDLGASQMQTFGKVTLPLIAPTLIASAILAFAVSFDEFVVTSFVAGTETTLPMYIWSMMRRTVTPLINAISTLALVFSIVILVAAWLIGHLRRRSAVAGRTVS</sequence>